<feature type="chain" id="PRO_5009535611" description="AttH domain-containing protein" evidence="2">
    <location>
        <begin position="19"/>
        <end position="184"/>
    </location>
</feature>
<evidence type="ECO:0000313" key="3">
    <source>
        <dbReference type="EMBL" id="OGN24018.1"/>
    </source>
</evidence>
<keyword evidence="2" id="KW-0732">Signal</keyword>
<dbReference type="PROSITE" id="PS51257">
    <property type="entry name" value="PROKAR_LIPOPROTEIN"/>
    <property type="match status" value="1"/>
</dbReference>
<evidence type="ECO:0000313" key="4">
    <source>
        <dbReference type="Proteomes" id="UP000178911"/>
    </source>
</evidence>
<feature type="region of interest" description="Disordered" evidence="1">
    <location>
        <begin position="26"/>
        <end position="47"/>
    </location>
</feature>
<evidence type="ECO:0008006" key="5">
    <source>
        <dbReference type="Google" id="ProtNLM"/>
    </source>
</evidence>
<feature type="signal peptide" evidence="2">
    <location>
        <begin position="1"/>
        <end position="18"/>
    </location>
</feature>
<dbReference type="EMBL" id="MGKJ01000014">
    <property type="protein sequence ID" value="OGN24018.1"/>
    <property type="molecule type" value="Genomic_DNA"/>
</dbReference>
<accession>A0A1F8GH35</accession>
<dbReference type="AlphaFoldDB" id="A0A1F8GH35"/>
<dbReference type="STRING" id="1802695.A3A13_03020"/>
<protein>
    <recommendedName>
        <fullName evidence="5">AttH domain-containing protein</fullName>
    </recommendedName>
</protein>
<reference evidence="3 4" key="1">
    <citation type="journal article" date="2016" name="Nat. Commun.">
        <title>Thousands of microbial genomes shed light on interconnected biogeochemical processes in an aquifer system.</title>
        <authorList>
            <person name="Anantharaman K."/>
            <person name="Brown C.T."/>
            <person name="Hug L.A."/>
            <person name="Sharon I."/>
            <person name="Castelle C.J."/>
            <person name="Probst A.J."/>
            <person name="Thomas B.C."/>
            <person name="Singh A."/>
            <person name="Wilkins M.J."/>
            <person name="Karaoz U."/>
            <person name="Brodie E.L."/>
            <person name="Williams K.H."/>
            <person name="Hubbard S.S."/>
            <person name="Banfield J.F."/>
        </authorList>
    </citation>
    <scope>NUCLEOTIDE SEQUENCE [LARGE SCALE GENOMIC DNA]</scope>
</reference>
<gene>
    <name evidence="3" type="ORF">A3A13_03020</name>
</gene>
<dbReference type="Proteomes" id="UP000178911">
    <property type="component" value="Unassembled WGS sequence"/>
</dbReference>
<evidence type="ECO:0000256" key="1">
    <source>
        <dbReference type="SAM" id="MobiDB-lite"/>
    </source>
</evidence>
<evidence type="ECO:0000256" key="2">
    <source>
        <dbReference type="SAM" id="SignalP"/>
    </source>
</evidence>
<comment type="caution">
    <text evidence="3">The sequence shown here is derived from an EMBL/GenBank/DDBJ whole genome shotgun (WGS) entry which is preliminary data.</text>
</comment>
<organism evidence="3 4">
    <name type="scientific">Candidatus Yanofskybacteria bacterium RIFCSPLOWO2_01_FULL_43_22</name>
    <dbReference type="NCBI Taxonomy" id="1802695"/>
    <lineage>
        <taxon>Bacteria</taxon>
        <taxon>Candidatus Yanofskyibacteriota</taxon>
    </lineage>
</organism>
<sequence>MRHAFLFVSAVVLAVVLAACDRLPTGPSRDDAPPEIPPGATLHQVPLPGTSQTFRWWISSITPERGSQLVIGQHWSIQAACDAPNGYSFFLQGEFSDGPGTPGGINPDGYGYPVNLGAGSGSTDGCSWARSVFGVGSEVKPSTPNLPYVRFSVWVRAGTTFSPPGYPITPPDMVIDEFIGWRRP</sequence>
<proteinExistence type="predicted"/>
<name>A0A1F8GH35_9BACT</name>